<gene>
    <name evidence="1" type="ORF">RhiirA4_468683</name>
</gene>
<dbReference type="EMBL" id="LLXI01001044">
    <property type="protein sequence ID" value="PKY51561.1"/>
    <property type="molecule type" value="Genomic_DNA"/>
</dbReference>
<dbReference type="VEuPathDB" id="FungiDB:RhiirA1_396009"/>
<dbReference type="Proteomes" id="UP000234323">
    <property type="component" value="Unassembled WGS sequence"/>
</dbReference>
<evidence type="ECO:0000313" key="2">
    <source>
        <dbReference type="Proteomes" id="UP000234323"/>
    </source>
</evidence>
<comment type="caution">
    <text evidence="1">The sequence shown here is derived from an EMBL/GenBank/DDBJ whole genome shotgun (WGS) entry which is preliminary data.</text>
</comment>
<keyword evidence="2" id="KW-1185">Reference proteome</keyword>
<dbReference type="VEuPathDB" id="FungiDB:RhiirFUN_010532"/>
<name>A0A2I1GY56_9GLOM</name>
<reference evidence="1 2" key="1">
    <citation type="submission" date="2015-10" db="EMBL/GenBank/DDBJ databases">
        <title>Genome analyses suggest a sexual origin of heterokaryosis in a supposedly ancient asexual fungus.</title>
        <authorList>
            <person name="Ropars J."/>
            <person name="Sedzielewska K."/>
            <person name="Noel J."/>
            <person name="Charron P."/>
            <person name="Farinelli L."/>
            <person name="Marton T."/>
            <person name="Kruger M."/>
            <person name="Pelin A."/>
            <person name="Brachmann A."/>
            <person name="Corradi N."/>
        </authorList>
    </citation>
    <scope>NUCLEOTIDE SEQUENCE [LARGE SCALE GENOMIC DNA]</scope>
    <source>
        <strain evidence="1 2">A4</strain>
    </source>
</reference>
<evidence type="ECO:0000313" key="1">
    <source>
        <dbReference type="EMBL" id="PKY51561.1"/>
    </source>
</evidence>
<dbReference type="AlphaFoldDB" id="A0A2I1GY56"/>
<protein>
    <submittedName>
        <fullName evidence="1">Uncharacterized protein</fullName>
    </submittedName>
</protein>
<organism evidence="1 2">
    <name type="scientific">Rhizophagus irregularis</name>
    <dbReference type="NCBI Taxonomy" id="588596"/>
    <lineage>
        <taxon>Eukaryota</taxon>
        <taxon>Fungi</taxon>
        <taxon>Fungi incertae sedis</taxon>
        <taxon>Mucoromycota</taxon>
        <taxon>Glomeromycotina</taxon>
        <taxon>Glomeromycetes</taxon>
        <taxon>Glomerales</taxon>
        <taxon>Glomeraceae</taxon>
        <taxon>Rhizophagus</taxon>
    </lineage>
</organism>
<sequence length="113" mass="12716">MITCADSKDASFDETFGLISTQPLDRNQVTEQILKIDLSRPISSVASFKEKVKKITADGKTKDKTARLMIYKDMLQYLPNVILDYVNDIALKSITNGNDQSYETLKPVPSRNN</sequence>
<proteinExistence type="predicted"/>
<accession>A0A2I1GY56</accession>